<dbReference type="RefSeq" id="WP_169818946.1">
    <property type="nucleotide sequence ID" value="NZ_JBHLVS010000013.1"/>
</dbReference>
<sequence length="50" mass="5669">MIHTNSDNCCVCVVFNTKLDRFLVYDKSNPHKFAIGITIEQALKKLNIAT</sequence>
<proteinExistence type="predicted"/>
<protein>
    <submittedName>
        <fullName evidence="1">Uncharacterized protein</fullName>
    </submittedName>
</protein>
<organism evidence="1 2">
    <name type="scientific">Enterococcus devriesei</name>
    <dbReference type="NCBI Taxonomy" id="319970"/>
    <lineage>
        <taxon>Bacteria</taxon>
        <taxon>Bacillati</taxon>
        <taxon>Bacillota</taxon>
        <taxon>Bacilli</taxon>
        <taxon>Lactobacillales</taxon>
        <taxon>Enterococcaceae</taxon>
        <taxon>Enterococcus</taxon>
    </lineage>
</organism>
<gene>
    <name evidence="1" type="ORF">RV00_GL002608</name>
</gene>
<dbReference type="AlphaFoldDB" id="A0A1L8SU09"/>
<dbReference type="EMBL" id="JXKM01000006">
    <property type="protein sequence ID" value="OJG35423.1"/>
    <property type="molecule type" value="Genomic_DNA"/>
</dbReference>
<keyword evidence="2" id="KW-1185">Reference proteome</keyword>
<evidence type="ECO:0000313" key="1">
    <source>
        <dbReference type="EMBL" id="OJG35423.1"/>
    </source>
</evidence>
<name>A0A1L8SU09_9ENTE</name>
<comment type="caution">
    <text evidence="1">The sequence shown here is derived from an EMBL/GenBank/DDBJ whole genome shotgun (WGS) entry which is preliminary data.</text>
</comment>
<evidence type="ECO:0000313" key="2">
    <source>
        <dbReference type="Proteomes" id="UP000183700"/>
    </source>
</evidence>
<reference evidence="1 2" key="1">
    <citation type="submission" date="2014-12" db="EMBL/GenBank/DDBJ databases">
        <title>Draft genome sequences of 29 type strains of Enterococci.</title>
        <authorList>
            <person name="Zhong Z."/>
            <person name="Sun Z."/>
            <person name="Liu W."/>
            <person name="Zhang W."/>
            <person name="Zhang H."/>
        </authorList>
    </citation>
    <scope>NUCLEOTIDE SEQUENCE [LARGE SCALE GENOMIC DNA]</scope>
    <source>
        <strain evidence="1 2">DSM 22802</strain>
    </source>
</reference>
<accession>A0A1L8SU09</accession>
<dbReference type="Proteomes" id="UP000183700">
    <property type="component" value="Unassembled WGS sequence"/>
</dbReference>